<dbReference type="Gene3D" id="2.10.109.10">
    <property type="entry name" value="Umud Fragment, subunit A"/>
    <property type="match status" value="1"/>
</dbReference>
<dbReference type="Proteomes" id="UP001202031">
    <property type="component" value="Unassembled WGS sequence"/>
</dbReference>
<evidence type="ECO:0000313" key="3">
    <source>
        <dbReference type="Proteomes" id="UP001202031"/>
    </source>
</evidence>
<evidence type="ECO:0000259" key="1">
    <source>
        <dbReference type="Pfam" id="PF00717"/>
    </source>
</evidence>
<reference evidence="2 3" key="1">
    <citation type="submission" date="2022-03" db="EMBL/GenBank/DDBJ databases">
        <title>Taxonomic description of new species and reclassification of some bacterial strains.</title>
        <authorList>
            <person name="Ndongo S."/>
        </authorList>
    </citation>
    <scope>NUCLEOTIDE SEQUENCE [LARGE SCALE GENOMIC DNA]</scope>
    <source>
        <strain evidence="2 3">Marseille-P6666</strain>
    </source>
</reference>
<dbReference type="SUPFAM" id="SSF51306">
    <property type="entry name" value="LexA/Signal peptidase"/>
    <property type="match status" value="1"/>
</dbReference>
<comment type="caution">
    <text evidence="2">The sequence shown here is derived from an EMBL/GenBank/DDBJ whole genome shotgun (WGS) entry which is preliminary data.</text>
</comment>
<proteinExistence type="predicted"/>
<accession>A0ABT0R6N1</accession>
<dbReference type="RefSeq" id="WP_022397834.1">
    <property type="nucleotide sequence ID" value="NZ_CP072019.1"/>
</dbReference>
<name>A0ABT0R6N1_9BACT</name>
<feature type="domain" description="Peptidase S24/S26A/S26B/S26C" evidence="1">
    <location>
        <begin position="169"/>
        <end position="250"/>
    </location>
</feature>
<dbReference type="InterPro" id="IPR010982">
    <property type="entry name" value="Lambda_DNA-bd_dom_sf"/>
</dbReference>
<dbReference type="CDD" id="cd06462">
    <property type="entry name" value="Peptidase_S24_S26"/>
    <property type="match status" value="1"/>
</dbReference>
<dbReference type="InterPro" id="IPR015927">
    <property type="entry name" value="Peptidase_S24_S26A/B/C"/>
</dbReference>
<dbReference type="GeneID" id="84022368"/>
<organism evidence="2 3">
    <name type="scientific">Akkermansia massiliensis</name>
    <dbReference type="NCBI Taxonomy" id="2927224"/>
    <lineage>
        <taxon>Bacteria</taxon>
        <taxon>Pseudomonadati</taxon>
        <taxon>Verrucomicrobiota</taxon>
        <taxon>Verrucomicrobiia</taxon>
        <taxon>Verrucomicrobiales</taxon>
        <taxon>Akkermansiaceae</taxon>
        <taxon>Akkermansia</taxon>
    </lineage>
</organism>
<sequence length="271" mass="30812">MINISIASNALLVHNADMLNAEDIKTWLKEIGKDRAWLAEKTLVSKRTVDNWLSAGKPIVSQKMELIERLMNGDEEIEFELPPDFEKQLRSLADEMHKKLEDMVSYILQVTAREYYKNAAKEEPVRRQFVPVETAVESPDYKAQIIGNTAAGKPADGATILQDILIGRPLEKDEYVLHVNGKSMEPKIPDGSLVVVREYKDYLFPKLGTLVVYNEGNDYTLKKLGRRKNPETGKQEYVLKSINSAFKDVEPIEEGKISAVYVETLKDWRKG</sequence>
<evidence type="ECO:0000313" key="2">
    <source>
        <dbReference type="EMBL" id="MCL6655848.1"/>
    </source>
</evidence>
<dbReference type="EMBL" id="JAMGSI010000001">
    <property type="protein sequence ID" value="MCL6655848.1"/>
    <property type="molecule type" value="Genomic_DNA"/>
</dbReference>
<keyword evidence="3" id="KW-1185">Reference proteome</keyword>
<dbReference type="Pfam" id="PF00717">
    <property type="entry name" value="Peptidase_S24"/>
    <property type="match status" value="1"/>
</dbReference>
<dbReference type="Gene3D" id="1.10.260.40">
    <property type="entry name" value="lambda repressor-like DNA-binding domains"/>
    <property type="match status" value="1"/>
</dbReference>
<dbReference type="InterPro" id="IPR036286">
    <property type="entry name" value="LexA/Signal_pep-like_sf"/>
</dbReference>
<protein>
    <submittedName>
        <fullName evidence="2">S24 family peptidase</fullName>
    </submittedName>
</protein>
<gene>
    <name evidence="2" type="ORF">M8N44_00765</name>
</gene>